<reference evidence="8 9" key="1">
    <citation type="journal article" date="2020" name="bioRxiv">
        <title>Sequence and annotation of 42 cannabis genomes reveals extensive copy number variation in cannabinoid synthesis and pathogen resistance genes.</title>
        <authorList>
            <person name="Mckernan K.J."/>
            <person name="Helbert Y."/>
            <person name="Kane L.T."/>
            <person name="Ebling H."/>
            <person name="Zhang L."/>
            <person name="Liu B."/>
            <person name="Eaton Z."/>
            <person name="Mclaughlin S."/>
            <person name="Kingan S."/>
            <person name="Baybayan P."/>
            <person name="Concepcion G."/>
            <person name="Jordan M."/>
            <person name="Riva A."/>
            <person name="Barbazuk W."/>
            <person name="Harkins T."/>
        </authorList>
    </citation>
    <scope>NUCLEOTIDE SEQUENCE [LARGE SCALE GENOMIC DNA]</scope>
    <source>
        <strain evidence="9">cv. Jamaican Lion 4</strain>
        <tissue evidence="8">Leaf</tissue>
    </source>
</reference>
<evidence type="ECO:0000256" key="4">
    <source>
        <dbReference type="ARBA" id="ARBA00023136"/>
    </source>
</evidence>
<dbReference type="PANTHER" id="PTHR21576:SF154">
    <property type="entry name" value="OS04G0502800 PROTEIN"/>
    <property type="match status" value="1"/>
</dbReference>
<feature type="domain" description="Nodulin-like" evidence="6">
    <location>
        <begin position="124"/>
        <end position="281"/>
    </location>
</feature>
<dbReference type="AlphaFoldDB" id="A0A7J6HA03"/>
<feature type="transmembrane region" description="Helical" evidence="5">
    <location>
        <begin position="443"/>
        <end position="460"/>
    </location>
</feature>
<feature type="transmembrane region" description="Helical" evidence="5">
    <location>
        <begin position="553"/>
        <end position="572"/>
    </location>
</feature>
<comment type="caution">
    <text evidence="8">The sequence shown here is derived from an EMBL/GenBank/DDBJ whole genome shotgun (WGS) entry which is preliminary data.</text>
</comment>
<evidence type="ECO:0000256" key="2">
    <source>
        <dbReference type="ARBA" id="ARBA00022692"/>
    </source>
</evidence>
<feature type="transmembrane region" description="Helical" evidence="5">
    <location>
        <begin position="499"/>
        <end position="526"/>
    </location>
</feature>
<feature type="domain" description="NFD4 C-terminal" evidence="7">
    <location>
        <begin position="373"/>
        <end position="579"/>
    </location>
</feature>
<dbReference type="CDD" id="cd17354">
    <property type="entry name" value="MFS_Mch1p_like"/>
    <property type="match status" value="1"/>
</dbReference>
<evidence type="ECO:0000313" key="8">
    <source>
        <dbReference type="EMBL" id="KAF4392123.1"/>
    </source>
</evidence>
<feature type="transmembrane region" description="Helical" evidence="5">
    <location>
        <begin position="466"/>
        <end position="487"/>
    </location>
</feature>
<keyword evidence="4 5" id="KW-0472">Membrane</keyword>
<evidence type="ECO:0008006" key="10">
    <source>
        <dbReference type="Google" id="ProtNLM"/>
    </source>
</evidence>
<name>A0A7J6HA03_CANSA</name>
<dbReference type="InterPro" id="IPR036259">
    <property type="entry name" value="MFS_trans_sf"/>
</dbReference>
<comment type="subcellular location">
    <subcellularLocation>
        <location evidence="1">Membrane</location>
        <topology evidence="1">Multi-pass membrane protein</topology>
    </subcellularLocation>
</comment>
<feature type="transmembrane region" description="Helical" evidence="5">
    <location>
        <begin position="195"/>
        <end position="214"/>
    </location>
</feature>
<dbReference type="Gene3D" id="1.20.1250.20">
    <property type="entry name" value="MFS general substrate transporter like domains"/>
    <property type="match status" value="1"/>
</dbReference>
<dbReference type="PANTHER" id="PTHR21576">
    <property type="entry name" value="UNCHARACTERIZED NODULIN-LIKE PROTEIN"/>
    <property type="match status" value="1"/>
</dbReference>
<dbReference type="Pfam" id="PF06813">
    <property type="entry name" value="Nodulin-like"/>
    <property type="match status" value="2"/>
</dbReference>
<sequence length="597" mass="64717">MVNVKGGTRPPWVGLGAAVWVQIASGNAYTFPLYSHSLKTVLGFNQRQLTMLGVANDIGENVGLVPGIVSNKLAPWVVLLIGGLACFFGYGVLWLAVSETVTSIPYWLACPFADLVAWILDLRLLSCSYCHLWIALCIGTNSSAWLTTAVLVTNMRNFPVNRGTVAGILKGYGGLSGAVFTEIYSVLLRNSSSELLLFLAIGVPVLCFIMMYFIRPCTPASGDDSAEHGHFLFAQIASFVLGLYLLSTTILDDMLNLSPLISNTIVAIMVILIMAPLAIPIKMTLYPSRPSRSETLDNKAGSSESLIQGEGNAEKTEPLLTPVSSAINQESFYDDDGNESEVAMLLAEGEGAIKRKRRPRRGDDFTFTEAIVKADFWLLFFVYFVGVGSGVTVLNNLAQIGSAQGLPDTTILLSLFSFGNFLGRLGGGVVSEYFVRLKTLPRTVWMTVTQTIMIITYLLFSSAIKGTLYPATALLGICYGVQFSVMIPTVSELFGLRNFGLFFNFMSLGNPLGALLFSGLLAGYIYDNEAAKQHSLHLSDSTVACLGPNCFRLTFYALATVCGIGVMVSIVLTRRIKPVYQMLYAGGSFRLPQSTNQ</sequence>
<dbReference type="EMBL" id="JAATIP010000020">
    <property type="protein sequence ID" value="KAF4392123.1"/>
    <property type="molecule type" value="Genomic_DNA"/>
</dbReference>
<protein>
    <recommendedName>
        <fullName evidence="10">Nodulin-like domain-containing protein</fullName>
    </recommendedName>
</protein>
<feature type="transmembrane region" description="Helical" evidence="5">
    <location>
        <begin position="76"/>
        <end position="97"/>
    </location>
</feature>
<evidence type="ECO:0000259" key="6">
    <source>
        <dbReference type="Pfam" id="PF06813"/>
    </source>
</evidence>
<keyword evidence="3 5" id="KW-1133">Transmembrane helix</keyword>
<organism evidence="8 9">
    <name type="scientific">Cannabis sativa</name>
    <name type="common">Hemp</name>
    <name type="synonym">Marijuana</name>
    <dbReference type="NCBI Taxonomy" id="3483"/>
    <lineage>
        <taxon>Eukaryota</taxon>
        <taxon>Viridiplantae</taxon>
        <taxon>Streptophyta</taxon>
        <taxon>Embryophyta</taxon>
        <taxon>Tracheophyta</taxon>
        <taxon>Spermatophyta</taxon>
        <taxon>Magnoliopsida</taxon>
        <taxon>eudicotyledons</taxon>
        <taxon>Gunneridae</taxon>
        <taxon>Pentapetalae</taxon>
        <taxon>rosids</taxon>
        <taxon>fabids</taxon>
        <taxon>Rosales</taxon>
        <taxon>Cannabaceae</taxon>
        <taxon>Cannabis</taxon>
    </lineage>
</organism>
<dbReference type="GO" id="GO:0016020">
    <property type="term" value="C:membrane"/>
    <property type="evidence" value="ECO:0007669"/>
    <property type="project" value="UniProtKB-SubCell"/>
</dbReference>
<feature type="transmembrane region" description="Helical" evidence="5">
    <location>
        <begin position="257"/>
        <end position="279"/>
    </location>
</feature>
<accession>A0A7J6HA03</accession>
<feature type="transmembrane region" description="Helical" evidence="5">
    <location>
        <begin position="132"/>
        <end position="152"/>
    </location>
</feature>
<evidence type="ECO:0000256" key="5">
    <source>
        <dbReference type="SAM" id="Phobius"/>
    </source>
</evidence>
<dbReference type="SUPFAM" id="SSF103473">
    <property type="entry name" value="MFS general substrate transporter"/>
    <property type="match status" value="2"/>
</dbReference>
<gene>
    <name evidence="8" type="ORF">F8388_004452</name>
</gene>
<evidence type="ECO:0000259" key="7">
    <source>
        <dbReference type="Pfam" id="PF23262"/>
    </source>
</evidence>
<proteinExistence type="predicted"/>
<feature type="transmembrane region" description="Helical" evidence="5">
    <location>
        <begin position="230"/>
        <end position="251"/>
    </location>
</feature>
<evidence type="ECO:0000256" key="1">
    <source>
        <dbReference type="ARBA" id="ARBA00004141"/>
    </source>
</evidence>
<dbReference type="InterPro" id="IPR056555">
    <property type="entry name" value="NFD4_C"/>
</dbReference>
<feature type="domain" description="Nodulin-like" evidence="6">
    <location>
        <begin position="11"/>
        <end position="111"/>
    </location>
</feature>
<feature type="transmembrane region" description="Helical" evidence="5">
    <location>
        <begin position="376"/>
        <end position="398"/>
    </location>
</feature>
<dbReference type="Pfam" id="PF23262">
    <property type="entry name" value="NFD4_C"/>
    <property type="match status" value="1"/>
</dbReference>
<dbReference type="InterPro" id="IPR010658">
    <property type="entry name" value="Nodulin-like"/>
</dbReference>
<evidence type="ECO:0000313" key="9">
    <source>
        <dbReference type="Proteomes" id="UP000525078"/>
    </source>
</evidence>
<dbReference type="Proteomes" id="UP000525078">
    <property type="component" value="Unassembled WGS sequence"/>
</dbReference>
<feature type="transmembrane region" description="Helical" evidence="5">
    <location>
        <begin position="410"/>
        <end position="431"/>
    </location>
</feature>
<evidence type="ECO:0000256" key="3">
    <source>
        <dbReference type="ARBA" id="ARBA00022989"/>
    </source>
</evidence>
<keyword evidence="2 5" id="KW-0812">Transmembrane</keyword>